<dbReference type="GO" id="GO:0009272">
    <property type="term" value="P:fungal-type cell wall biogenesis"/>
    <property type="evidence" value="ECO:0007669"/>
    <property type="project" value="TreeGrafter"/>
</dbReference>
<reference evidence="13" key="1">
    <citation type="submission" date="2023-03" db="EMBL/GenBank/DDBJ databases">
        <title>Massive genome expansion in bonnet fungi (Mycena s.s.) driven by repeated elements and novel gene families across ecological guilds.</title>
        <authorList>
            <consortium name="Lawrence Berkeley National Laboratory"/>
            <person name="Harder C.B."/>
            <person name="Miyauchi S."/>
            <person name="Viragh M."/>
            <person name="Kuo A."/>
            <person name="Thoen E."/>
            <person name="Andreopoulos B."/>
            <person name="Lu D."/>
            <person name="Skrede I."/>
            <person name="Drula E."/>
            <person name="Henrissat B."/>
            <person name="Morin E."/>
            <person name="Kohler A."/>
            <person name="Barry K."/>
            <person name="LaButti K."/>
            <person name="Morin E."/>
            <person name="Salamov A."/>
            <person name="Lipzen A."/>
            <person name="Mereny Z."/>
            <person name="Hegedus B."/>
            <person name="Baldrian P."/>
            <person name="Stursova M."/>
            <person name="Weitz H."/>
            <person name="Taylor A."/>
            <person name="Grigoriev I.V."/>
            <person name="Nagy L.G."/>
            <person name="Martin F."/>
            <person name="Kauserud H."/>
        </authorList>
    </citation>
    <scope>NUCLEOTIDE SEQUENCE</scope>
    <source>
        <strain evidence="13">CBHHK182m</strain>
    </source>
</reference>
<evidence type="ECO:0000256" key="7">
    <source>
        <dbReference type="ARBA" id="ARBA00022989"/>
    </source>
</evidence>
<feature type="signal peptide" evidence="11">
    <location>
        <begin position="1"/>
        <end position="17"/>
    </location>
</feature>
<dbReference type="InterPro" id="IPR046756">
    <property type="entry name" value="VAS1/VOA1_TM"/>
</dbReference>
<feature type="transmembrane region" description="Helical" evidence="10">
    <location>
        <begin position="243"/>
        <end position="268"/>
    </location>
</feature>
<keyword evidence="5 11" id="KW-0732">Signal</keyword>
<keyword evidence="7 10" id="KW-1133">Transmembrane helix</keyword>
<keyword evidence="8 10" id="KW-0472">Membrane</keyword>
<feature type="chain" id="PRO_5042015543" description="Protein BIG1" evidence="11">
    <location>
        <begin position="18"/>
        <end position="291"/>
    </location>
</feature>
<dbReference type="GO" id="GO:0006078">
    <property type="term" value="P:(1-&gt;6)-beta-D-glucan biosynthetic process"/>
    <property type="evidence" value="ECO:0007669"/>
    <property type="project" value="TreeGrafter"/>
</dbReference>
<keyword evidence="4 10" id="KW-0812">Transmembrane</keyword>
<dbReference type="GO" id="GO:0005789">
    <property type="term" value="C:endoplasmic reticulum membrane"/>
    <property type="evidence" value="ECO:0007669"/>
    <property type="project" value="UniProtKB-SubCell"/>
</dbReference>
<organism evidence="13 14">
    <name type="scientific">Mycena metata</name>
    <dbReference type="NCBI Taxonomy" id="1033252"/>
    <lineage>
        <taxon>Eukaryota</taxon>
        <taxon>Fungi</taxon>
        <taxon>Dikarya</taxon>
        <taxon>Basidiomycota</taxon>
        <taxon>Agaricomycotina</taxon>
        <taxon>Agaricomycetes</taxon>
        <taxon>Agaricomycetidae</taxon>
        <taxon>Agaricales</taxon>
        <taxon>Marasmiineae</taxon>
        <taxon>Mycenaceae</taxon>
        <taxon>Mycena</taxon>
    </lineage>
</organism>
<evidence type="ECO:0000256" key="2">
    <source>
        <dbReference type="ARBA" id="ARBA00008203"/>
    </source>
</evidence>
<evidence type="ECO:0000256" key="11">
    <source>
        <dbReference type="SAM" id="SignalP"/>
    </source>
</evidence>
<keyword evidence="6" id="KW-0256">Endoplasmic reticulum</keyword>
<evidence type="ECO:0000256" key="1">
    <source>
        <dbReference type="ARBA" id="ARBA00004115"/>
    </source>
</evidence>
<dbReference type="GO" id="GO:0071555">
    <property type="term" value="P:cell wall organization"/>
    <property type="evidence" value="ECO:0007669"/>
    <property type="project" value="UniProtKB-KW"/>
</dbReference>
<accession>A0AAD7IJQ1</accession>
<dbReference type="PANTHER" id="PTHR28285">
    <property type="entry name" value="PROTEIN BIG1"/>
    <property type="match status" value="1"/>
</dbReference>
<evidence type="ECO:0000256" key="4">
    <source>
        <dbReference type="ARBA" id="ARBA00022692"/>
    </source>
</evidence>
<comment type="similarity">
    <text evidence="2">Belongs to the BIG1 family.</text>
</comment>
<dbReference type="PANTHER" id="PTHR28285:SF1">
    <property type="entry name" value="PROTEIN BIG1"/>
    <property type="match status" value="1"/>
</dbReference>
<protein>
    <recommendedName>
        <fullName evidence="3">Protein BIG1</fullName>
    </recommendedName>
</protein>
<keyword evidence="14" id="KW-1185">Reference proteome</keyword>
<dbReference type="Proteomes" id="UP001215598">
    <property type="component" value="Unassembled WGS sequence"/>
</dbReference>
<dbReference type="AlphaFoldDB" id="A0AAD7IJQ1"/>
<evidence type="ECO:0000313" key="13">
    <source>
        <dbReference type="EMBL" id="KAJ7744702.1"/>
    </source>
</evidence>
<sequence length="291" mass="30995">MSVRFLAVAALLPLALAFSDTSPVVFWSSHSSSTLDALPSKFSHSHSLLDTILSSSDICGHDAIVLVDQPELHASDLRNLPSNTHLARSLSSSPSSRQFPYVPNHAPIDLTALLTSAATRCDSRLVSFAPGQGISLSGDAKHVVSLSFPPLAGMAEDRKDAMLKYGTFTKHLVSPIIDRPTDALLATELATLTATFPNHLIIYTGSSAPSFAKRAAPITGSIIRNGTDTGGILARYQLLTPGIITTLLVTFFVLVPVLMVGIQALASIQSPLRNEIPKNFNAAEKKNSRLC</sequence>
<evidence type="ECO:0000256" key="8">
    <source>
        <dbReference type="ARBA" id="ARBA00023136"/>
    </source>
</evidence>
<keyword evidence="9" id="KW-0961">Cell wall biogenesis/degradation</keyword>
<dbReference type="Pfam" id="PF20520">
    <property type="entry name" value="Ac45-VOA1_TM"/>
    <property type="match status" value="1"/>
</dbReference>
<evidence type="ECO:0000313" key="14">
    <source>
        <dbReference type="Proteomes" id="UP001215598"/>
    </source>
</evidence>
<gene>
    <name evidence="13" type="ORF">B0H16DRAFT_1664034</name>
</gene>
<comment type="caution">
    <text evidence="13">The sequence shown here is derived from an EMBL/GenBank/DDBJ whole genome shotgun (WGS) entry which is preliminary data.</text>
</comment>
<dbReference type="InterPro" id="IPR037654">
    <property type="entry name" value="Big1"/>
</dbReference>
<dbReference type="EMBL" id="JARKIB010000086">
    <property type="protein sequence ID" value="KAJ7744702.1"/>
    <property type="molecule type" value="Genomic_DNA"/>
</dbReference>
<name>A0AAD7IJQ1_9AGAR</name>
<feature type="domain" description="V-type proton ATPase subunit S1/VOA1 transmembrane" evidence="12">
    <location>
        <begin position="237"/>
        <end position="271"/>
    </location>
</feature>
<proteinExistence type="inferred from homology"/>
<evidence type="ECO:0000256" key="10">
    <source>
        <dbReference type="SAM" id="Phobius"/>
    </source>
</evidence>
<comment type="subcellular location">
    <subcellularLocation>
        <location evidence="1">Endoplasmic reticulum membrane</location>
        <topology evidence="1">Single-pass type I membrane protein</topology>
    </subcellularLocation>
</comment>
<evidence type="ECO:0000256" key="3">
    <source>
        <dbReference type="ARBA" id="ARBA00022089"/>
    </source>
</evidence>
<evidence type="ECO:0000256" key="6">
    <source>
        <dbReference type="ARBA" id="ARBA00022824"/>
    </source>
</evidence>
<evidence type="ECO:0000256" key="5">
    <source>
        <dbReference type="ARBA" id="ARBA00022729"/>
    </source>
</evidence>
<evidence type="ECO:0000256" key="9">
    <source>
        <dbReference type="ARBA" id="ARBA00023316"/>
    </source>
</evidence>
<evidence type="ECO:0000259" key="12">
    <source>
        <dbReference type="Pfam" id="PF20520"/>
    </source>
</evidence>